<dbReference type="Pfam" id="PF24817">
    <property type="entry name" value="WD40_WDHD1_1st"/>
    <property type="match status" value="1"/>
</dbReference>
<keyword evidence="4" id="KW-0539">Nucleus</keyword>
<keyword evidence="2 5" id="KW-0853">WD repeat</keyword>
<accession>A0A8H7Y4N8</accession>
<feature type="domain" description="WDHD1 first WD40" evidence="10">
    <location>
        <begin position="13"/>
        <end position="313"/>
    </location>
</feature>
<dbReference type="InterPro" id="IPR022100">
    <property type="entry name" value="WDHD1/CFT4_beta-prop_2nd"/>
</dbReference>
<evidence type="ECO:0000256" key="3">
    <source>
        <dbReference type="ARBA" id="ARBA00022737"/>
    </source>
</evidence>
<evidence type="ECO:0000256" key="6">
    <source>
        <dbReference type="SAM" id="Coils"/>
    </source>
</evidence>
<sequence length="1093" mass="121270">MSADDTILRTGEHGQGRTVLAFSQDGEYTFTGGGDVVVSIWKTDEGKEGEPSFAMDGDYPITALAAADDCWLAGDSEGIVRRYTKNSNQVVGLLMTVTLPVRCLAFDPNGRKVAITHDDKWVRLLDIEDTTVTVDLKEGYTSGVRSATWHPSGSLLTEGTSFESTCTHDGKIVIWNMSSDKPKLEKIIEGIIPVVKDTDSPEFMHDVSVIWHTSGEYFFVATKGHEIVSISRSDWTKTATFSDSNAIGTVNALALSPNGVYLASASGSKVNIWSTQTRRLIASEKAHPESTICQLLFSPRKNLIAWTDTDGKFNRWARPIPSGMPDPIRSSISTKGSATISVKPHTGLDLFGDDTQEDSIAVDKEGADDDVDLDDDMADIDDGWIVDDLDGAHAPTADAEGSSKEKKVMRMVNITEAQEAFQPGSTPMENRKRYLAYNMIGVIDVTDQDTHNIVNVEFHDRSQRSGYYITDNYKYDLGYLGERGAVFACPPDGDHRAEVLFKPYGNTKANDWTYKLSKKGVKCLGIAAGALPYSSRNTPENELEGFGHVVVATSENDLTFLSGTGRERRIMALGGEFVTMVASAEWVFVVHRAGSTTFDGSQNLSYSIINFEDFSVRQRDVLPIPKKHTLKWVGITDQGAPAIFDSTGYVHILTKYRIPHHASWARVMDTNTLERRQGKDESYWPVGIAENNLMCLILKGRQEYPSFPRPLIQDLPMQMPFRQSTAQEESIEREMLRVELELDSLDEELTTNDIVSREKAMDKELIMLIQAACKAGNVPRAIELTKLLHHTGVLDAAMQVADFYHLPGLKEKMRIIKDKREDQEDRLIAAREKRRRWLKPDAPLRQIAESSSISLSSRYDPLADFRPPPVIERPGMSRVTQPKIERTVFSSHNTPSVHSTQERPGWDESNFPDSPPSETKRKRAEIEDSIPSSDISMPPPKQKSNPFARKTNETNNKNLFARKAESNKPVQKSESFFEKVDAAESEAAPRKRPNAAKGKDKAGKEGGSKQATLFGMMGKAADKGLKPKKKTEVDTKAVPYANGEETQADSQMTDLTMSESMVVESQELEETQPAEEWDDIAEPPVSDAITSQA</sequence>
<dbReference type="InterPro" id="IPR015943">
    <property type="entry name" value="WD40/YVTN_repeat-like_dom_sf"/>
</dbReference>
<feature type="compositionally biased region" description="Acidic residues" evidence="7">
    <location>
        <begin position="1066"/>
        <end position="1081"/>
    </location>
</feature>
<comment type="caution">
    <text evidence="11">The sequence shown here is derived from an EMBL/GenBank/DDBJ whole genome shotgun (WGS) entry which is preliminary data.</text>
</comment>
<dbReference type="GO" id="GO:0043596">
    <property type="term" value="C:nuclear replication fork"/>
    <property type="evidence" value="ECO:0007669"/>
    <property type="project" value="TreeGrafter"/>
</dbReference>
<evidence type="ECO:0000259" key="9">
    <source>
        <dbReference type="Pfam" id="PF20946"/>
    </source>
</evidence>
<organism evidence="11">
    <name type="scientific">Psilocybe cubensis</name>
    <name type="common">Psychedelic mushroom</name>
    <name type="synonym">Stropharia cubensis</name>
    <dbReference type="NCBI Taxonomy" id="181762"/>
    <lineage>
        <taxon>Eukaryota</taxon>
        <taxon>Fungi</taxon>
        <taxon>Dikarya</taxon>
        <taxon>Basidiomycota</taxon>
        <taxon>Agaricomycotina</taxon>
        <taxon>Agaricomycetes</taxon>
        <taxon>Agaricomycetidae</taxon>
        <taxon>Agaricales</taxon>
        <taxon>Agaricineae</taxon>
        <taxon>Strophariaceae</taxon>
        <taxon>Psilocybe</taxon>
    </lineage>
</organism>
<evidence type="ECO:0000313" key="11">
    <source>
        <dbReference type="EMBL" id="KAG5172362.1"/>
    </source>
</evidence>
<dbReference type="GO" id="GO:0006281">
    <property type="term" value="P:DNA repair"/>
    <property type="evidence" value="ECO:0007669"/>
    <property type="project" value="TreeGrafter"/>
</dbReference>
<name>A0A8H7Y4N8_PSICU</name>
<proteinExistence type="predicted"/>
<evidence type="ECO:0000259" key="8">
    <source>
        <dbReference type="Pfam" id="PF12341"/>
    </source>
</evidence>
<dbReference type="SUPFAM" id="SSF50978">
    <property type="entry name" value="WD40 repeat-like"/>
    <property type="match status" value="1"/>
</dbReference>
<dbReference type="InterPro" id="IPR001680">
    <property type="entry name" value="WD40_rpt"/>
</dbReference>
<feature type="compositionally biased region" description="Basic and acidic residues" evidence="7">
    <location>
        <begin position="997"/>
        <end position="1007"/>
    </location>
</feature>
<feature type="coiled-coil region" evidence="6">
    <location>
        <begin position="806"/>
        <end position="833"/>
    </location>
</feature>
<dbReference type="InterPro" id="IPR057646">
    <property type="entry name" value="WD40_WDHD1_1st"/>
</dbReference>
<feature type="repeat" description="WD" evidence="5">
    <location>
        <begin position="10"/>
        <end position="51"/>
    </location>
</feature>
<dbReference type="EMBL" id="JAFIQS010000002">
    <property type="protein sequence ID" value="KAG5172362.1"/>
    <property type="molecule type" value="Genomic_DNA"/>
</dbReference>
<feature type="region of interest" description="Disordered" evidence="7">
    <location>
        <begin position="858"/>
        <end position="1093"/>
    </location>
</feature>
<feature type="compositionally biased region" description="Basic and acidic residues" evidence="7">
    <location>
        <begin position="1020"/>
        <end position="1035"/>
    </location>
</feature>
<reference evidence="11" key="1">
    <citation type="submission" date="2021-02" db="EMBL/GenBank/DDBJ databases">
        <title>Psilocybe cubensis genome.</title>
        <authorList>
            <person name="Mckernan K.J."/>
            <person name="Crawford S."/>
            <person name="Trippe A."/>
            <person name="Kane L.T."/>
            <person name="Mclaughlin S."/>
        </authorList>
    </citation>
    <scope>NUCLEOTIDE SEQUENCE [LARGE SCALE GENOMIC DNA]</scope>
    <source>
        <strain evidence="11">MGC-MH-2018</strain>
    </source>
</reference>
<evidence type="ECO:0008006" key="12">
    <source>
        <dbReference type="Google" id="ProtNLM"/>
    </source>
</evidence>
<evidence type="ECO:0000256" key="2">
    <source>
        <dbReference type="ARBA" id="ARBA00022574"/>
    </source>
</evidence>
<dbReference type="PANTHER" id="PTHR19932">
    <property type="entry name" value="WD REPEAT AND HMG-BOX DNA BINDING PROTEIN"/>
    <property type="match status" value="1"/>
</dbReference>
<dbReference type="Pfam" id="PF12341">
    <property type="entry name" value="Mcl1_mid"/>
    <property type="match status" value="1"/>
</dbReference>
<evidence type="ECO:0000259" key="10">
    <source>
        <dbReference type="Pfam" id="PF24817"/>
    </source>
</evidence>
<dbReference type="PROSITE" id="PS50082">
    <property type="entry name" value="WD_REPEATS_2"/>
    <property type="match status" value="1"/>
</dbReference>
<evidence type="ECO:0000256" key="7">
    <source>
        <dbReference type="SAM" id="MobiDB-lite"/>
    </source>
</evidence>
<dbReference type="InterPro" id="IPR036322">
    <property type="entry name" value="WD40_repeat_dom_sf"/>
</dbReference>
<dbReference type="SMART" id="SM00320">
    <property type="entry name" value="WD40"/>
    <property type="match status" value="5"/>
</dbReference>
<feature type="compositionally biased region" description="Polar residues" evidence="7">
    <location>
        <begin position="888"/>
        <end position="899"/>
    </location>
</feature>
<dbReference type="GO" id="GO:0003682">
    <property type="term" value="F:chromatin binding"/>
    <property type="evidence" value="ECO:0007669"/>
    <property type="project" value="TreeGrafter"/>
</dbReference>
<dbReference type="InterPro" id="IPR048591">
    <property type="entry name" value="WDHD1/CFT4_hel"/>
</dbReference>
<protein>
    <recommendedName>
        <fullName evidence="12">Minichromosome loss protein Mcl1 middle region domain-containing protein</fullName>
    </recommendedName>
</protein>
<keyword evidence="6" id="KW-0175">Coiled coil</keyword>
<keyword evidence="3" id="KW-0677">Repeat</keyword>
<dbReference type="GO" id="GO:0006261">
    <property type="term" value="P:DNA-templated DNA replication"/>
    <property type="evidence" value="ECO:0007669"/>
    <property type="project" value="TreeGrafter"/>
</dbReference>
<dbReference type="Pfam" id="PF20946">
    <property type="entry name" value="Ctf4_C"/>
    <property type="match status" value="1"/>
</dbReference>
<feature type="compositionally biased region" description="Polar residues" evidence="7">
    <location>
        <begin position="1044"/>
        <end position="1059"/>
    </location>
</feature>
<feature type="domain" description="WDHD1/CFT4 helical bundle" evidence="9">
    <location>
        <begin position="727"/>
        <end position="822"/>
    </location>
</feature>
<dbReference type="GO" id="GO:0000278">
    <property type="term" value="P:mitotic cell cycle"/>
    <property type="evidence" value="ECO:0007669"/>
    <property type="project" value="TreeGrafter"/>
</dbReference>
<evidence type="ECO:0000256" key="5">
    <source>
        <dbReference type="PROSITE-ProRule" id="PRU00221"/>
    </source>
</evidence>
<gene>
    <name evidence="11" type="ORF">JR316_001861</name>
</gene>
<comment type="subcellular location">
    <subcellularLocation>
        <location evidence="1">Nucleus</location>
    </subcellularLocation>
</comment>
<dbReference type="Gene3D" id="2.130.10.10">
    <property type="entry name" value="YVTN repeat-like/Quinoprotein amine dehydrogenase"/>
    <property type="match status" value="2"/>
</dbReference>
<evidence type="ECO:0000256" key="4">
    <source>
        <dbReference type="ARBA" id="ARBA00023242"/>
    </source>
</evidence>
<evidence type="ECO:0000256" key="1">
    <source>
        <dbReference type="ARBA" id="ARBA00004123"/>
    </source>
</evidence>
<feature type="domain" description="WDHD1/CFT4 second beta-propeller" evidence="8">
    <location>
        <begin position="419"/>
        <end position="720"/>
    </location>
</feature>
<dbReference type="PANTHER" id="PTHR19932:SF10">
    <property type="entry name" value="WD REPEAT AND HMG-BOX DNA-BINDING PROTEIN 1"/>
    <property type="match status" value="1"/>
</dbReference>
<dbReference type="AlphaFoldDB" id="A0A8H7Y4N8"/>